<reference evidence="1 2" key="1">
    <citation type="journal article" date="2012" name="Appl. Environ. Microbiol.">
        <title>Involvement of two latex-clearing proteins during rubber degradation and insights into the subsequent degradation pathway revealed by the genome sequence of Gordonia polyisoprenivorans strain VH2.</title>
        <authorList>
            <person name="Hiessl S."/>
            <person name="Schuldes J."/>
            <person name="Thurmer A."/>
            <person name="Halbsguth T."/>
            <person name="Broker D."/>
            <person name="Angelov A."/>
            <person name="Liebl W."/>
            <person name="Daniel R."/>
            <person name="Steinbuchel A."/>
        </authorList>
    </citation>
    <scope>NUCLEOTIDE SEQUENCE [LARGE SCALE GENOMIC DNA]</scope>
    <source>
        <strain evidence="2">DSM 44266 / VH2</strain>
    </source>
</reference>
<gene>
    <name evidence="1" type="ordered locus">GPOL_c44550</name>
</gene>
<dbReference type="SMART" id="SM01236">
    <property type="entry name" value="Haem_oxygenase_2"/>
    <property type="match status" value="1"/>
</dbReference>
<dbReference type="InterPro" id="IPR016084">
    <property type="entry name" value="Haem_Oase-like_multi-hlx"/>
</dbReference>
<dbReference type="KEGG" id="gpo:GPOL_c44550"/>
<dbReference type="Pfam" id="PF14518">
    <property type="entry name" value="Haem_oxygenas_2"/>
    <property type="match status" value="1"/>
</dbReference>
<dbReference type="STRING" id="1112204.GPOL_c44550"/>
<keyword evidence="2" id="KW-1185">Reference proteome</keyword>
<protein>
    <recommendedName>
        <fullName evidence="3">Iron-containing redox enzyme family protein</fullName>
    </recommendedName>
</protein>
<organism evidence="1 2">
    <name type="scientific">Gordonia polyisoprenivorans (strain DSM 44266 / VH2)</name>
    <dbReference type="NCBI Taxonomy" id="1112204"/>
    <lineage>
        <taxon>Bacteria</taxon>
        <taxon>Bacillati</taxon>
        <taxon>Actinomycetota</taxon>
        <taxon>Actinomycetes</taxon>
        <taxon>Mycobacteriales</taxon>
        <taxon>Gordoniaceae</taxon>
        <taxon>Gordonia</taxon>
    </lineage>
</organism>
<dbReference type="AlphaFoldDB" id="H6MWP6"/>
<sequence length="340" mass="37079">MSGPAPASGCPTLEPVGALGEAVAAMLRRDPPARRSRMPSIDTALDDLPTGTDLLADLDAQRTWFVLAELDGRGVVGVSDKWNEHPDVAAVRHRLGDALERAIRERVDPVMHCSADDLASRISQDLSELDTPPLSAHLRSHGTVEQYRDFLRHRSLYHLREADPHTTAIPRLTGQAKAGLVEIQYDEYGGGRIERMHSTLFARSMAALGLDTGYAAYLNALPAVTLAWINSLTLFASRRRLRGAIVGHLLALECTSSLPNKRYAEGLRRLGLGSAATAFFDEHVEADAVHEQIALHDMAIPLLRSEPAQSVEVLIGFRAAILFDADVGRHLLRGWSVTDA</sequence>
<proteinExistence type="predicted"/>
<dbReference type="SUPFAM" id="SSF48613">
    <property type="entry name" value="Heme oxygenase-like"/>
    <property type="match status" value="1"/>
</dbReference>
<dbReference type="eggNOG" id="COG1917">
    <property type="taxonomic scope" value="Bacteria"/>
</dbReference>
<evidence type="ECO:0000313" key="1">
    <source>
        <dbReference type="EMBL" id="AFA75457.1"/>
    </source>
</evidence>
<evidence type="ECO:0000313" key="2">
    <source>
        <dbReference type="Proteomes" id="UP000009154"/>
    </source>
</evidence>
<dbReference type="Gene3D" id="1.20.910.10">
    <property type="entry name" value="Heme oxygenase-like"/>
    <property type="match status" value="1"/>
</dbReference>
<dbReference type="Proteomes" id="UP000009154">
    <property type="component" value="Chromosome"/>
</dbReference>
<name>H6MWP6_GORPV</name>
<evidence type="ECO:0008006" key="3">
    <source>
        <dbReference type="Google" id="ProtNLM"/>
    </source>
</evidence>
<accession>H6MWP6</accession>
<dbReference type="EMBL" id="CP003119">
    <property type="protein sequence ID" value="AFA75457.1"/>
    <property type="molecule type" value="Genomic_DNA"/>
</dbReference>
<dbReference type="HOGENOM" id="CLU_052813_0_0_11"/>